<evidence type="ECO:0000313" key="3">
    <source>
        <dbReference type="Proteomes" id="UP000462014"/>
    </source>
</evidence>
<name>A0A7K1SSH2_9SPHI</name>
<evidence type="ECO:0000313" key="2">
    <source>
        <dbReference type="EMBL" id="MVN20251.1"/>
    </source>
</evidence>
<dbReference type="AlphaFoldDB" id="A0A7K1SSH2"/>
<protein>
    <submittedName>
        <fullName evidence="2">Type II toxin-antitoxin system RelE/ParE family toxin</fullName>
    </submittedName>
</protein>
<keyword evidence="1" id="KW-1277">Toxin-antitoxin system</keyword>
<evidence type="ECO:0000256" key="1">
    <source>
        <dbReference type="ARBA" id="ARBA00022649"/>
    </source>
</evidence>
<reference evidence="2 3" key="1">
    <citation type="submission" date="2019-12" db="EMBL/GenBank/DDBJ databases">
        <title>Mucilaginibacter sp. HMF7410 genome sequencing and assembly.</title>
        <authorList>
            <person name="Kang H."/>
            <person name="Cha I."/>
            <person name="Kim H."/>
            <person name="Joh K."/>
        </authorList>
    </citation>
    <scope>NUCLEOTIDE SEQUENCE [LARGE SCALE GENOMIC DNA]</scope>
    <source>
        <strain evidence="2 3">HMF7410</strain>
    </source>
</reference>
<dbReference type="EMBL" id="WPIK01000001">
    <property type="protein sequence ID" value="MVN20251.1"/>
    <property type="molecule type" value="Genomic_DNA"/>
</dbReference>
<proteinExistence type="predicted"/>
<dbReference type="RefSeq" id="WP_157563515.1">
    <property type="nucleotide sequence ID" value="NZ_WPIK01000001.1"/>
</dbReference>
<dbReference type="InterPro" id="IPR007712">
    <property type="entry name" value="RelE/ParE_toxin"/>
</dbReference>
<accession>A0A7K1SSH2</accession>
<comment type="caution">
    <text evidence="2">The sequence shown here is derived from an EMBL/GenBank/DDBJ whole genome shotgun (WGS) entry which is preliminary data.</text>
</comment>
<sequence>MKYSMAKTIVWSESAKIDLIAIKAFFDNRNKSSIYSTKLLKTIRNSARLIEKYPDAGIDTNIVGLQGLIAGNYILFFRHKENYILILTVWDSRRNPEQLESILRR</sequence>
<dbReference type="InterPro" id="IPR035093">
    <property type="entry name" value="RelE/ParE_toxin_dom_sf"/>
</dbReference>
<dbReference type="Pfam" id="PF05016">
    <property type="entry name" value="ParE_toxin"/>
    <property type="match status" value="1"/>
</dbReference>
<dbReference type="Proteomes" id="UP000462014">
    <property type="component" value="Unassembled WGS sequence"/>
</dbReference>
<keyword evidence="3" id="KW-1185">Reference proteome</keyword>
<dbReference type="Gene3D" id="3.30.2310.20">
    <property type="entry name" value="RelE-like"/>
    <property type="match status" value="1"/>
</dbReference>
<gene>
    <name evidence="2" type="ORF">GO621_01715</name>
</gene>
<organism evidence="2 3">
    <name type="scientific">Mucilaginibacter arboris</name>
    <dbReference type="NCBI Taxonomy" id="2682090"/>
    <lineage>
        <taxon>Bacteria</taxon>
        <taxon>Pseudomonadati</taxon>
        <taxon>Bacteroidota</taxon>
        <taxon>Sphingobacteriia</taxon>
        <taxon>Sphingobacteriales</taxon>
        <taxon>Sphingobacteriaceae</taxon>
        <taxon>Mucilaginibacter</taxon>
    </lineage>
</organism>